<proteinExistence type="predicted"/>
<accession>A0A1I7IHX3</accession>
<keyword evidence="1" id="KW-0732">Signal</keyword>
<dbReference type="InterPro" id="IPR011990">
    <property type="entry name" value="TPR-like_helical_dom_sf"/>
</dbReference>
<dbReference type="AlphaFoldDB" id="A0A1I7IHX3"/>
<evidence type="ECO:0000256" key="1">
    <source>
        <dbReference type="SAM" id="SignalP"/>
    </source>
</evidence>
<dbReference type="Proteomes" id="UP000182491">
    <property type="component" value="Unassembled WGS sequence"/>
</dbReference>
<protein>
    <submittedName>
        <fullName evidence="2">Starch-binding associating with outer membrane</fullName>
    </submittedName>
</protein>
<dbReference type="SUPFAM" id="SSF48452">
    <property type="entry name" value="TPR-like"/>
    <property type="match status" value="1"/>
</dbReference>
<gene>
    <name evidence="2" type="ORF">SAMN04487941_2223</name>
</gene>
<dbReference type="STRING" id="388950.GCA_001611675_01319"/>
<evidence type="ECO:0000313" key="2">
    <source>
        <dbReference type="EMBL" id="SFU72505.1"/>
    </source>
</evidence>
<keyword evidence="3" id="KW-1185">Reference proteome</keyword>
<feature type="chain" id="PRO_5010315316" evidence="1">
    <location>
        <begin position="18"/>
        <end position="499"/>
    </location>
</feature>
<dbReference type="InterPro" id="IPR041662">
    <property type="entry name" value="SusD-like_2"/>
</dbReference>
<evidence type="ECO:0000313" key="3">
    <source>
        <dbReference type="Proteomes" id="UP000182491"/>
    </source>
</evidence>
<dbReference type="RefSeq" id="WP_071890020.1">
    <property type="nucleotide sequence ID" value="NZ_BMXC01000002.1"/>
</dbReference>
<reference evidence="3" key="1">
    <citation type="submission" date="2016-10" db="EMBL/GenBank/DDBJ databases">
        <authorList>
            <person name="Varghese N."/>
        </authorList>
    </citation>
    <scope>NUCLEOTIDE SEQUENCE [LARGE SCALE GENOMIC DNA]</scope>
    <source>
        <strain evidence="3">DSM 18820</strain>
    </source>
</reference>
<dbReference type="EMBL" id="FPCA01000002">
    <property type="protein sequence ID" value="SFU72505.1"/>
    <property type="molecule type" value="Genomic_DNA"/>
</dbReference>
<organism evidence="2 3">
    <name type="scientific">Pontibacter akesuensis</name>
    <dbReference type="NCBI Taxonomy" id="388950"/>
    <lineage>
        <taxon>Bacteria</taxon>
        <taxon>Pseudomonadati</taxon>
        <taxon>Bacteroidota</taxon>
        <taxon>Cytophagia</taxon>
        <taxon>Cytophagales</taxon>
        <taxon>Hymenobacteraceae</taxon>
        <taxon>Pontibacter</taxon>
    </lineage>
</organism>
<dbReference type="Gene3D" id="1.25.40.390">
    <property type="match status" value="1"/>
</dbReference>
<dbReference type="OrthoDB" id="622163at2"/>
<dbReference type="Pfam" id="PF12771">
    <property type="entry name" value="SusD-like_2"/>
    <property type="match status" value="1"/>
</dbReference>
<name>A0A1I7IHX3_9BACT</name>
<sequence length="499" mass="54758">MKLYNKLLLGAALFSVASCTEDFEEMNVSPNQPANATSAQLMATAQYNFADNIGDEWNNGRMGMYYAQYWSSTQYTDESRYQIREGVNQTMWNTFYADVLRELVAAQEIEMENQVTGYQNRIAIAEIMKVLTYHNLTDIYGGPIPYSESINDEIATPAYDSGEEVYMGLLSTLEEQIAILDPAQPGYLEGDLIYGGAGSVEKWRKFANSLRLRIALRMIDANPTAATEAIAKSLNPANGGLISSNAESALFRWIPGAPNNNPLAEAFKTRIDFSVSEPFVEYLQKYNDPRLAVYADPLQGTNNYVGEIYGLAPSDKRLSNGDPKVVSLPSNYLIGETAPTVILDYAEVEFMLAEIAARGIAGVTGTAQEHYLEGIEASFEAAGLSDAAYTAYVARVPYVAPNLETALDAIGSQKWIAMYGQGIQAWLERLRLDFEDPYTGEEIFVAPAAGSVDPAVALVPFRMSYPVTEAQLNEANYGAAVQAIGGTNSLAARQWWDVK</sequence>
<feature type="signal peptide" evidence="1">
    <location>
        <begin position="1"/>
        <end position="17"/>
    </location>
</feature>
<dbReference type="PROSITE" id="PS51257">
    <property type="entry name" value="PROKAR_LIPOPROTEIN"/>
    <property type="match status" value="1"/>
</dbReference>